<comment type="subcellular location">
    <subcellularLocation>
        <location evidence="1">Membrane</location>
        <topology evidence="1">Multi-pass membrane protein</topology>
    </subcellularLocation>
</comment>
<name>A0A239DXQ5_9NOCA</name>
<feature type="transmembrane region" description="Helical" evidence="5">
    <location>
        <begin position="302"/>
        <end position="321"/>
    </location>
</feature>
<evidence type="ECO:0000313" key="7">
    <source>
        <dbReference type="EMBL" id="SNS36921.1"/>
    </source>
</evidence>
<feature type="transmembrane region" description="Helical" evidence="5">
    <location>
        <begin position="56"/>
        <end position="77"/>
    </location>
</feature>
<evidence type="ECO:0000256" key="4">
    <source>
        <dbReference type="ARBA" id="ARBA00023136"/>
    </source>
</evidence>
<evidence type="ECO:0000313" key="8">
    <source>
        <dbReference type="Proteomes" id="UP000198327"/>
    </source>
</evidence>
<proteinExistence type="predicted"/>
<evidence type="ECO:0000256" key="5">
    <source>
        <dbReference type="SAM" id="Phobius"/>
    </source>
</evidence>
<keyword evidence="2 5" id="KW-0812">Transmembrane</keyword>
<dbReference type="STRING" id="398843.A3K89_04445"/>
<protein>
    <submittedName>
        <fullName evidence="7">Fusaric acid resistance protein-like</fullName>
    </submittedName>
</protein>
<evidence type="ECO:0000256" key="2">
    <source>
        <dbReference type="ARBA" id="ARBA00022692"/>
    </source>
</evidence>
<dbReference type="Pfam" id="PF13515">
    <property type="entry name" value="FUSC_2"/>
    <property type="match status" value="1"/>
</dbReference>
<feature type="transmembrane region" description="Helical" evidence="5">
    <location>
        <begin position="83"/>
        <end position="104"/>
    </location>
</feature>
<sequence>MGRADASVAPAVRVGLAVGVVLIGGGLLGHPEFAGFAALGALVSAFGRYEPYPRRAGKLTVVGVLIAVYATFGAVLGASTTSFAVQASAISVAAGIAALLLAAFEITGPGPVILIFSATAGVGFGHAATDVAAVFAAVVIGAVIGWVAAMLPALLHPVGPAQLAVARALAAVDTRQQTPARAAIARARTVVALSNGRRPREHSLGLVTLLDDAEALLDAWARGDEASHAQDVLAHERALRKMRRYDALPVRAAELSSRPKSFFTTGLERLTSKSLLLNAVRIAAAAATAAWCATAFGFEHPLWATMGALAAMQGITFHTTVQRGIQRLLGNVGGAVVAAGLIALSLGYWQTTVAIVVCQIAAELLVMRNYALTSLAITPMALMMTGLAGHLSPSVVIDRIADTLIGVLVGVVIAAVTIEAGDRQHVVR</sequence>
<feature type="transmembrane region" description="Helical" evidence="5">
    <location>
        <begin position="111"/>
        <end position="128"/>
    </location>
</feature>
<organism evidence="7 8">
    <name type="scientific">Rhodococcoides kyotonense</name>
    <dbReference type="NCBI Taxonomy" id="398843"/>
    <lineage>
        <taxon>Bacteria</taxon>
        <taxon>Bacillati</taxon>
        <taxon>Actinomycetota</taxon>
        <taxon>Actinomycetes</taxon>
        <taxon>Mycobacteriales</taxon>
        <taxon>Nocardiaceae</taxon>
        <taxon>Rhodococcoides</taxon>
    </lineage>
</organism>
<evidence type="ECO:0000259" key="6">
    <source>
        <dbReference type="Pfam" id="PF13515"/>
    </source>
</evidence>
<dbReference type="InterPro" id="IPR049453">
    <property type="entry name" value="Memb_transporter_dom"/>
</dbReference>
<gene>
    <name evidence="7" type="ORF">SAMN05421642_10281</name>
</gene>
<feature type="transmembrane region" description="Helical" evidence="5">
    <location>
        <begin position="369"/>
        <end position="388"/>
    </location>
</feature>
<feature type="transmembrane region" description="Helical" evidence="5">
    <location>
        <begin position="33"/>
        <end position="49"/>
    </location>
</feature>
<accession>A0A239DXQ5</accession>
<dbReference type="Proteomes" id="UP000198327">
    <property type="component" value="Unassembled WGS sequence"/>
</dbReference>
<evidence type="ECO:0000256" key="3">
    <source>
        <dbReference type="ARBA" id="ARBA00022989"/>
    </source>
</evidence>
<feature type="transmembrane region" description="Helical" evidence="5">
    <location>
        <begin position="328"/>
        <end position="349"/>
    </location>
</feature>
<feature type="domain" description="Integral membrane bound transporter" evidence="6">
    <location>
        <begin position="289"/>
        <end position="413"/>
    </location>
</feature>
<reference evidence="8" key="1">
    <citation type="submission" date="2017-06" db="EMBL/GenBank/DDBJ databases">
        <authorList>
            <person name="Varghese N."/>
            <person name="Submissions S."/>
        </authorList>
    </citation>
    <scope>NUCLEOTIDE SEQUENCE [LARGE SCALE GENOMIC DNA]</scope>
    <source>
        <strain evidence="8">JCM 23211</strain>
    </source>
</reference>
<keyword evidence="4 5" id="KW-0472">Membrane</keyword>
<feature type="transmembrane region" description="Helical" evidence="5">
    <location>
        <begin position="275"/>
        <end position="296"/>
    </location>
</feature>
<feature type="transmembrane region" description="Helical" evidence="5">
    <location>
        <begin position="134"/>
        <end position="155"/>
    </location>
</feature>
<dbReference type="EMBL" id="FZOW01000002">
    <property type="protein sequence ID" value="SNS36921.1"/>
    <property type="molecule type" value="Genomic_DNA"/>
</dbReference>
<evidence type="ECO:0000256" key="1">
    <source>
        <dbReference type="ARBA" id="ARBA00004141"/>
    </source>
</evidence>
<keyword evidence="3 5" id="KW-1133">Transmembrane helix</keyword>
<feature type="transmembrane region" description="Helical" evidence="5">
    <location>
        <begin position="7"/>
        <end position="27"/>
    </location>
</feature>
<feature type="transmembrane region" description="Helical" evidence="5">
    <location>
        <begin position="400"/>
        <end position="418"/>
    </location>
</feature>
<dbReference type="GO" id="GO:0016020">
    <property type="term" value="C:membrane"/>
    <property type="evidence" value="ECO:0007669"/>
    <property type="project" value="UniProtKB-SubCell"/>
</dbReference>
<dbReference type="OrthoDB" id="581879at2"/>
<keyword evidence="8" id="KW-1185">Reference proteome</keyword>
<dbReference type="AlphaFoldDB" id="A0A239DXQ5"/>